<evidence type="ECO:0000313" key="3">
    <source>
        <dbReference type="Proteomes" id="UP001165074"/>
    </source>
</evidence>
<name>A0A9W6SDR4_9ACTN</name>
<reference evidence="2" key="1">
    <citation type="submission" date="2023-03" db="EMBL/GenBank/DDBJ databases">
        <title>Actinoallomurus iriomotensis NBRC 103684.</title>
        <authorList>
            <person name="Ichikawa N."/>
            <person name="Sato H."/>
            <person name="Tonouchi N."/>
        </authorList>
    </citation>
    <scope>NUCLEOTIDE SEQUENCE</scope>
    <source>
        <strain evidence="2">NBRC 103684</strain>
    </source>
</reference>
<comment type="caution">
    <text evidence="2">The sequence shown here is derived from an EMBL/GenBank/DDBJ whole genome shotgun (WGS) entry which is preliminary data.</text>
</comment>
<protein>
    <submittedName>
        <fullName evidence="2">Uncharacterized protein</fullName>
    </submittedName>
</protein>
<accession>A0A9W6SDR4</accession>
<feature type="region of interest" description="Disordered" evidence="1">
    <location>
        <begin position="73"/>
        <end position="97"/>
    </location>
</feature>
<keyword evidence="3" id="KW-1185">Reference proteome</keyword>
<sequence length="97" mass="10984">MNVGTYKLQKYLNCLDGGREPIHREQRSLKVAEPDRCRKDVTTVSSSTPALTIKHIADDWRPSKPGLIMNAAPQKLAMADGRRDYRSAQSTERNRES</sequence>
<gene>
    <name evidence="2" type="ORF">Airi02_099420</name>
</gene>
<dbReference type="AlphaFoldDB" id="A0A9W6SDR4"/>
<organism evidence="2 3">
    <name type="scientific">Actinoallomurus iriomotensis</name>
    <dbReference type="NCBI Taxonomy" id="478107"/>
    <lineage>
        <taxon>Bacteria</taxon>
        <taxon>Bacillati</taxon>
        <taxon>Actinomycetota</taxon>
        <taxon>Actinomycetes</taxon>
        <taxon>Streptosporangiales</taxon>
        <taxon>Thermomonosporaceae</taxon>
        <taxon>Actinoallomurus</taxon>
    </lineage>
</organism>
<dbReference type="Proteomes" id="UP001165074">
    <property type="component" value="Unassembled WGS sequence"/>
</dbReference>
<evidence type="ECO:0000256" key="1">
    <source>
        <dbReference type="SAM" id="MobiDB-lite"/>
    </source>
</evidence>
<evidence type="ECO:0000313" key="2">
    <source>
        <dbReference type="EMBL" id="GLY92014.1"/>
    </source>
</evidence>
<dbReference type="RefSeq" id="WP_285583953.1">
    <property type="nucleotide sequence ID" value="NZ_BSTK01000024.1"/>
</dbReference>
<dbReference type="EMBL" id="BSTK01000024">
    <property type="protein sequence ID" value="GLY92014.1"/>
    <property type="molecule type" value="Genomic_DNA"/>
</dbReference>
<feature type="compositionally biased region" description="Basic and acidic residues" evidence="1">
    <location>
        <begin position="80"/>
        <end position="97"/>
    </location>
</feature>
<proteinExistence type="predicted"/>